<dbReference type="InterPro" id="IPR001810">
    <property type="entry name" value="F-box_dom"/>
</dbReference>
<evidence type="ECO:0000313" key="2">
    <source>
        <dbReference type="EMBL" id="PLN84934.1"/>
    </source>
</evidence>
<proteinExistence type="predicted"/>
<dbReference type="AlphaFoldDB" id="A0A2J5I4T1"/>
<accession>A0A2J5I4T1</accession>
<evidence type="ECO:0000313" key="3">
    <source>
        <dbReference type="Proteomes" id="UP000235023"/>
    </source>
</evidence>
<dbReference type="Pfam" id="PF00646">
    <property type="entry name" value="F-box"/>
    <property type="match status" value="1"/>
</dbReference>
<name>A0A2J5I4T1_9EURO</name>
<feature type="domain" description="F-box" evidence="1">
    <location>
        <begin position="26"/>
        <end position="73"/>
    </location>
</feature>
<dbReference type="SUPFAM" id="SSF81383">
    <property type="entry name" value="F-box domain"/>
    <property type="match status" value="1"/>
</dbReference>
<reference evidence="3" key="1">
    <citation type="submission" date="2017-12" db="EMBL/GenBank/DDBJ databases">
        <authorList>
            <consortium name="DOE Joint Genome Institute"/>
            <person name="Mondo S.J."/>
            <person name="Kjaerbolling I."/>
            <person name="Vesth T.C."/>
            <person name="Frisvad J.C."/>
            <person name="Nybo J.L."/>
            <person name="Theobald S."/>
            <person name="Kuo A."/>
            <person name="Bowyer P."/>
            <person name="Matsuda Y."/>
            <person name="Lyhne E.K."/>
            <person name="Kogle M.E."/>
            <person name="Clum A."/>
            <person name="Lipzen A."/>
            <person name="Salamov A."/>
            <person name="Ngan C.Y."/>
            <person name="Daum C."/>
            <person name="Chiniquy J."/>
            <person name="Barry K."/>
            <person name="LaButti K."/>
            <person name="Haridas S."/>
            <person name="Simmons B.A."/>
            <person name="Magnuson J.K."/>
            <person name="Mortensen U.H."/>
            <person name="Larsen T.O."/>
            <person name="Grigoriev I.V."/>
            <person name="Baker S.E."/>
            <person name="Andersen M.R."/>
            <person name="Nordberg H.P."/>
            <person name="Cantor M.N."/>
            <person name="Hua S.X."/>
        </authorList>
    </citation>
    <scope>NUCLEOTIDE SEQUENCE [LARGE SCALE GENOMIC DNA]</scope>
    <source>
        <strain evidence="3">IBT 19404</strain>
    </source>
</reference>
<organism evidence="2 3">
    <name type="scientific">Aspergillus taichungensis</name>
    <dbReference type="NCBI Taxonomy" id="482145"/>
    <lineage>
        <taxon>Eukaryota</taxon>
        <taxon>Fungi</taxon>
        <taxon>Dikarya</taxon>
        <taxon>Ascomycota</taxon>
        <taxon>Pezizomycotina</taxon>
        <taxon>Eurotiomycetes</taxon>
        <taxon>Eurotiomycetidae</taxon>
        <taxon>Eurotiales</taxon>
        <taxon>Aspergillaceae</taxon>
        <taxon>Aspergillus</taxon>
        <taxon>Aspergillus subgen. Circumdati</taxon>
    </lineage>
</organism>
<sequence>MPLKQSKRLIQPLQILKSLGPDKPQTSPLATIPVELVVEVLQYLDLGTQIALALTSQRLLRIFASTELKINALKGQSVSLHQRQLTKAIRQIQPRVVTAASAVELHARWHFCDGCVMLRPMKMAYWKRKLKSWDISEYFYHAWRYGLEQKLICPECKAEMLGLEPSQKGHKNS</sequence>
<dbReference type="Proteomes" id="UP000235023">
    <property type="component" value="Unassembled WGS sequence"/>
</dbReference>
<dbReference type="EMBL" id="KZ559508">
    <property type="protein sequence ID" value="PLN84934.1"/>
    <property type="molecule type" value="Genomic_DNA"/>
</dbReference>
<keyword evidence="3" id="KW-1185">Reference proteome</keyword>
<evidence type="ECO:0000259" key="1">
    <source>
        <dbReference type="PROSITE" id="PS50181"/>
    </source>
</evidence>
<gene>
    <name evidence="2" type="ORF">BDW42DRAFT_191285</name>
</gene>
<protein>
    <recommendedName>
        <fullName evidence="1">F-box domain-containing protein</fullName>
    </recommendedName>
</protein>
<dbReference type="InterPro" id="IPR036047">
    <property type="entry name" value="F-box-like_dom_sf"/>
</dbReference>
<dbReference type="PROSITE" id="PS50181">
    <property type="entry name" value="FBOX"/>
    <property type="match status" value="1"/>
</dbReference>